<accession>A0A6J5RFV2</accession>
<name>A0A6J5RFV2_9CAUD</name>
<organism evidence="2">
    <name type="scientific">uncultured Caudovirales phage</name>
    <dbReference type="NCBI Taxonomy" id="2100421"/>
    <lineage>
        <taxon>Viruses</taxon>
        <taxon>Duplodnaviria</taxon>
        <taxon>Heunggongvirae</taxon>
        <taxon>Uroviricota</taxon>
        <taxon>Caudoviricetes</taxon>
        <taxon>Peduoviridae</taxon>
        <taxon>Maltschvirus</taxon>
        <taxon>Maltschvirus maltsch</taxon>
    </lineage>
</organism>
<sequence>MFDQSAPKEQIKITAGDTFAFGVRPRKNGVPETSLVGWTITSDVIRKDTGAVVAEYTVGDGIVITAMPIDPDVPLVTSPVAVVTLLPIITDLLNTTKALVLDVQLVNPDGYKLTYINLTITAEKDITKT</sequence>
<dbReference type="EMBL" id="LR797450">
    <property type="protein sequence ID" value="CAB4217894.1"/>
    <property type="molecule type" value="Genomic_DNA"/>
</dbReference>
<dbReference type="EMBL" id="LR797075">
    <property type="protein sequence ID" value="CAB4185093.1"/>
    <property type="molecule type" value="Genomic_DNA"/>
</dbReference>
<evidence type="ECO:0000313" key="2">
    <source>
        <dbReference type="EMBL" id="CAB4193326.1"/>
    </source>
</evidence>
<dbReference type="EMBL" id="LR798430">
    <property type="protein sequence ID" value="CAB5231035.1"/>
    <property type="molecule type" value="Genomic_DNA"/>
</dbReference>
<evidence type="ECO:0000313" key="4">
    <source>
        <dbReference type="EMBL" id="CAB5231035.1"/>
    </source>
</evidence>
<gene>
    <name evidence="1" type="ORF">UFOVP1127_14</name>
    <name evidence="2" type="ORF">UFOVP1242_60</name>
    <name evidence="3" type="ORF">UFOVP1492_120</name>
    <name evidence="4" type="ORF">UFOVP1580_13</name>
</gene>
<evidence type="ECO:0000313" key="1">
    <source>
        <dbReference type="EMBL" id="CAB4185093.1"/>
    </source>
</evidence>
<dbReference type="EMBL" id="LR797197">
    <property type="protein sequence ID" value="CAB4193326.1"/>
    <property type="molecule type" value="Genomic_DNA"/>
</dbReference>
<protein>
    <submittedName>
        <fullName evidence="2">Uncharacterized protein</fullName>
    </submittedName>
</protein>
<proteinExistence type="predicted"/>
<evidence type="ECO:0000313" key="3">
    <source>
        <dbReference type="EMBL" id="CAB4217894.1"/>
    </source>
</evidence>
<reference evidence="2" key="1">
    <citation type="submission" date="2020-05" db="EMBL/GenBank/DDBJ databases">
        <authorList>
            <person name="Chiriac C."/>
            <person name="Salcher M."/>
            <person name="Ghai R."/>
            <person name="Kavagutti S V."/>
        </authorList>
    </citation>
    <scope>NUCLEOTIDE SEQUENCE</scope>
</reference>